<organism evidence="2 3">
    <name type="scientific">Bacteroides caecimuris</name>
    <dbReference type="NCBI Taxonomy" id="1796613"/>
    <lineage>
        <taxon>Bacteria</taxon>
        <taxon>Pseudomonadati</taxon>
        <taxon>Bacteroidota</taxon>
        <taxon>Bacteroidia</taxon>
        <taxon>Bacteroidales</taxon>
        <taxon>Bacteroidaceae</taxon>
        <taxon>Bacteroides</taxon>
    </lineage>
</organism>
<protein>
    <submittedName>
        <fullName evidence="2">Uncharacterized protein</fullName>
    </submittedName>
</protein>
<feature type="region of interest" description="Disordered" evidence="1">
    <location>
        <begin position="1"/>
        <end position="29"/>
    </location>
</feature>
<dbReference type="AlphaFoldDB" id="A0A1C7H050"/>
<evidence type="ECO:0000256" key="1">
    <source>
        <dbReference type="SAM" id="MobiDB-lite"/>
    </source>
</evidence>
<dbReference type="Proteomes" id="UP000092631">
    <property type="component" value="Chromosome"/>
</dbReference>
<dbReference type="RefSeq" id="WP_065539122.1">
    <property type="nucleotide sequence ID" value="NZ_CAQPWQ010000072.1"/>
</dbReference>
<reference evidence="3" key="1">
    <citation type="submission" date="2016-04" db="EMBL/GenBank/DDBJ databases">
        <title>Complete Genome Sequences of Twelve Strains of a Stable Defined Moderately Diverse Mouse Microbiota 2 (sDMDMm2).</title>
        <authorList>
            <person name="Uchimura Y."/>
            <person name="Wyss M."/>
            <person name="Brugiroux S."/>
            <person name="Limenitakis J.P."/>
            <person name="Stecher B."/>
            <person name="McCoy K.D."/>
            <person name="Macpherson A.J."/>
        </authorList>
    </citation>
    <scope>NUCLEOTIDE SEQUENCE [LARGE SCALE GENOMIC DNA]</scope>
    <source>
        <strain evidence="3">I48</strain>
    </source>
</reference>
<evidence type="ECO:0000313" key="2">
    <source>
        <dbReference type="EMBL" id="ANU58228.1"/>
    </source>
</evidence>
<accession>A0A1C7H050</accession>
<dbReference type="KEGG" id="bcae:A4V03_12170"/>
<evidence type="ECO:0000313" key="3">
    <source>
        <dbReference type="Proteomes" id="UP000092631"/>
    </source>
</evidence>
<dbReference type="EMBL" id="CP015401">
    <property type="protein sequence ID" value="ANU58228.1"/>
    <property type="molecule type" value="Genomic_DNA"/>
</dbReference>
<sequence length="62" mass="6786">MVIACGVSPGKPRRDQKTDGSGSQSGKEKIEKLYIKKEVMPKGVELLNTIQDVYFDSSITIA</sequence>
<gene>
    <name evidence="2" type="ORF">A4V03_12170</name>
</gene>
<proteinExistence type="predicted"/>
<name>A0A1C7H050_9BACE</name>
<keyword evidence="3" id="KW-1185">Reference proteome</keyword>